<organism evidence="1 2">
    <name type="scientific">Intestinimonas massiliensis</name>
    <name type="common">ex Afouda et al. 2020</name>
    <dbReference type="NCBI Taxonomy" id="1673721"/>
    <lineage>
        <taxon>Bacteria</taxon>
        <taxon>Bacillati</taxon>
        <taxon>Bacillota</taxon>
        <taxon>Clostridia</taxon>
        <taxon>Eubacteriales</taxon>
        <taxon>Intestinimonas</taxon>
    </lineage>
</organism>
<gene>
    <name evidence="1" type="ORF">L0P79_02070</name>
</gene>
<dbReference type="InterPro" id="IPR049215">
    <property type="entry name" value="DUF6809"/>
</dbReference>
<protein>
    <submittedName>
        <fullName evidence="1">Uncharacterized protein</fullName>
    </submittedName>
</protein>
<dbReference type="EMBL" id="JAKNJB010000003">
    <property type="protein sequence ID" value="MCG4525865.1"/>
    <property type="molecule type" value="Genomic_DNA"/>
</dbReference>
<proteinExistence type="predicted"/>
<name>A0ABS9M5Q1_9FIRM</name>
<accession>A0ABS9M5Q1</accession>
<reference evidence="1 2" key="1">
    <citation type="submission" date="2022-01" db="EMBL/GenBank/DDBJ databases">
        <title>Collection of gut derived symbiotic bacterial strains cultured from healthy donors.</title>
        <authorList>
            <person name="Lin H."/>
            <person name="Kohout C."/>
            <person name="Waligurski E."/>
            <person name="Pamer E.G."/>
        </authorList>
    </citation>
    <scope>NUCLEOTIDE SEQUENCE [LARGE SCALE GENOMIC DNA]</scope>
    <source>
        <strain evidence="1 2">DFI.3.7</strain>
    </source>
</reference>
<comment type="caution">
    <text evidence="1">The sequence shown here is derived from an EMBL/GenBank/DDBJ whole genome shotgun (WGS) entry which is preliminary data.</text>
</comment>
<evidence type="ECO:0000313" key="2">
    <source>
        <dbReference type="Proteomes" id="UP001200313"/>
    </source>
</evidence>
<keyword evidence="2" id="KW-1185">Reference proteome</keyword>
<sequence>MSDKLREIFFGQYDPLARAAPQGEEFDRVFDELEELEQRLRSALPGEQWEQVWRHTLLTAQLRDMAYADYFAEGFRLAQELYRHPGA</sequence>
<dbReference type="Proteomes" id="UP001200313">
    <property type="component" value="Unassembled WGS sequence"/>
</dbReference>
<dbReference type="RefSeq" id="WP_238072989.1">
    <property type="nucleotide sequence ID" value="NZ_JAKNJB010000003.1"/>
</dbReference>
<evidence type="ECO:0000313" key="1">
    <source>
        <dbReference type="EMBL" id="MCG4525865.1"/>
    </source>
</evidence>
<dbReference type="Pfam" id="PF20648">
    <property type="entry name" value="DUF6809"/>
    <property type="match status" value="1"/>
</dbReference>